<proteinExistence type="predicted"/>
<dbReference type="AlphaFoldDB" id="A0A521C9F8"/>
<dbReference type="RefSeq" id="WP_142527533.1">
    <property type="nucleotide sequence ID" value="NZ_CBCSJO010000004.1"/>
</dbReference>
<dbReference type="Proteomes" id="UP000320300">
    <property type="component" value="Unassembled WGS sequence"/>
</dbReference>
<evidence type="ECO:0000313" key="2">
    <source>
        <dbReference type="EMBL" id="SMO56112.1"/>
    </source>
</evidence>
<dbReference type="Pfam" id="PF01590">
    <property type="entry name" value="GAF"/>
    <property type="match status" value="1"/>
</dbReference>
<dbReference type="SUPFAM" id="SSF55781">
    <property type="entry name" value="GAF domain-like"/>
    <property type="match status" value="1"/>
</dbReference>
<dbReference type="Pfam" id="PF13596">
    <property type="entry name" value="PAS_10"/>
    <property type="match status" value="1"/>
</dbReference>
<gene>
    <name evidence="2" type="ORF">SAMN06265348_103356</name>
</gene>
<evidence type="ECO:0000259" key="1">
    <source>
        <dbReference type="Pfam" id="PF01590"/>
    </source>
</evidence>
<dbReference type="EMBL" id="FXTN01000003">
    <property type="protein sequence ID" value="SMO56112.1"/>
    <property type="molecule type" value="Genomic_DNA"/>
</dbReference>
<dbReference type="OrthoDB" id="741455at2"/>
<dbReference type="InterPro" id="IPR003018">
    <property type="entry name" value="GAF"/>
</dbReference>
<dbReference type="InterPro" id="IPR029016">
    <property type="entry name" value="GAF-like_dom_sf"/>
</dbReference>
<evidence type="ECO:0000313" key="3">
    <source>
        <dbReference type="Proteomes" id="UP000320300"/>
    </source>
</evidence>
<dbReference type="Gene3D" id="3.30.450.20">
    <property type="entry name" value="PAS domain"/>
    <property type="match status" value="1"/>
</dbReference>
<reference evidence="2 3" key="1">
    <citation type="submission" date="2017-05" db="EMBL/GenBank/DDBJ databases">
        <authorList>
            <person name="Varghese N."/>
            <person name="Submissions S."/>
        </authorList>
    </citation>
    <scope>NUCLEOTIDE SEQUENCE [LARGE SCALE GENOMIC DNA]</scope>
    <source>
        <strain evidence="2 3">DSM 19036</strain>
    </source>
</reference>
<dbReference type="PANTHER" id="PTHR43102:SF2">
    <property type="entry name" value="GAF DOMAIN-CONTAINING PROTEIN"/>
    <property type="match status" value="1"/>
</dbReference>
<sequence length="362" mass="41648">MPLSELERLKAVNKFLKIDFSLNKELQEIVSTAAKICGCPTALISLIGEQTQYIRVKQAFNFTQTARKDAFCNYTIEEDKYFVVEDATKDERFSNNPLVTGDTRIRFYAGIPLTTHDGYKLGSLCVIDESPKTISEIKLKMLTMLARHAIALFEFESGLAILKSQYLEAKLTEIKLLSFFESSTSEHIMIDKDYNILAFNRRLRDFVQQEYHITIEKGMKVTDFVRESYMPDFIENCGKALSGERVRHERLIKFGKISHWCDITYDPTRNTNGDIIGISYNSTNITERINEQQNMIAHQNLLAKTAFLQSHELRKPVANIKGILLLLRMGNYFITYPEFQEIQDDVDELDEKIKTIIGFTGV</sequence>
<accession>A0A521C9F8</accession>
<dbReference type="PANTHER" id="PTHR43102">
    <property type="entry name" value="SLR1143 PROTEIN"/>
    <property type="match status" value="1"/>
</dbReference>
<keyword evidence="3" id="KW-1185">Reference proteome</keyword>
<feature type="domain" description="GAF" evidence="1">
    <location>
        <begin position="22"/>
        <end position="149"/>
    </location>
</feature>
<dbReference type="InterPro" id="IPR035965">
    <property type="entry name" value="PAS-like_dom_sf"/>
</dbReference>
<organism evidence="2 3">
    <name type="scientific">Pedobacter westerhofensis</name>
    <dbReference type="NCBI Taxonomy" id="425512"/>
    <lineage>
        <taxon>Bacteria</taxon>
        <taxon>Pseudomonadati</taxon>
        <taxon>Bacteroidota</taxon>
        <taxon>Sphingobacteriia</taxon>
        <taxon>Sphingobacteriales</taxon>
        <taxon>Sphingobacteriaceae</taxon>
        <taxon>Pedobacter</taxon>
    </lineage>
</organism>
<protein>
    <submittedName>
        <fullName evidence="2">GAF domain-containing protein</fullName>
    </submittedName>
</protein>
<dbReference type="Gene3D" id="3.30.450.40">
    <property type="match status" value="1"/>
</dbReference>
<dbReference type="SUPFAM" id="SSF55785">
    <property type="entry name" value="PYP-like sensor domain (PAS domain)"/>
    <property type="match status" value="1"/>
</dbReference>
<name>A0A521C9F8_9SPHI</name>